<dbReference type="Pfam" id="PF25294">
    <property type="entry name" value="RENR_N"/>
    <property type="match status" value="1"/>
</dbReference>
<gene>
    <name evidence="5" type="ORF">CcCBS67573_g03377</name>
</gene>
<dbReference type="AlphaFoldDB" id="A0A507FGH1"/>
<dbReference type="Proteomes" id="UP000320333">
    <property type="component" value="Unassembled WGS sequence"/>
</dbReference>
<evidence type="ECO:0000256" key="2">
    <source>
        <dbReference type="SAM" id="SignalP"/>
    </source>
</evidence>
<dbReference type="OrthoDB" id="5583277at2759"/>
<keyword evidence="1" id="KW-0812">Transmembrane</keyword>
<dbReference type="Pfam" id="PF12955">
    <property type="entry name" value="Vps3844_C"/>
    <property type="match status" value="1"/>
</dbReference>
<keyword evidence="2" id="KW-0732">Signal</keyword>
<feature type="signal peptide" evidence="2">
    <location>
        <begin position="1"/>
        <end position="30"/>
    </location>
</feature>
<dbReference type="GO" id="GO:0005783">
    <property type="term" value="C:endoplasmic reticulum"/>
    <property type="evidence" value="ECO:0007669"/>
    <property type="project" value="TreeGrafter"/>
</dbReference>
<comment type="caution">
    <text evidence="5">The sequence shown here is derived from an EMBL/GenBank/DDBJ whole genome shotgun (WGS) entry which is preliminary data.</text>
</comment>
<organism evidence="5 6">
    <name type="scientific">Chytriomyces confervae</name>
    <dbReference type="NCBI Taxonomy" id="246404"/>
    <lineage>
        <taxon>Eukaryota</taxon>
        <taxon>Fungi</taxon>
        <taxon>Fungi incertae sedis</taxon>
        <taxon>Chytridiomycota</taxon>
        <taxon>Chytridiomycota incertae sedis</taxon>
        <taxon>Chytridiomycetes</taxon>
        <taxon>Chytridiales</taxon>
        <taxon>Chytriomycetaceae</taxon>
        <taxon>Chytriomyces</taxon>
    </lineage>
</organism>
<dbReference type="PANTHER" id="PTHR36853">
    <property type="entry name" value="EXPRESSED PROTEIN"/>
    <property type="match status" value="1"/>
</dbReference>
<dbReference type="InterPro" id="IPR024382">
    <property type="entry name" value="Vps3844_C"/>
</dbReference>
<reference evidence="5 6" key="1">
    <citation type="journal article" date="2019" name="Sci. Rep.">
        <title>Comparative genomics of chytrid fungi reveal insights into the obligate biotrophic and pathogenic lifestyle of Synchytrium endobioticum.</title>
        <authorList>
            <person name="van de Vossenberg B.T.L.H."/>
            <person name="Warris S."/>
            <person name="Nguyen H.D.T."/>
            <person name="van Gent-Pelzer M.P.E."/>
            <person name="Joly D.L."/>
            <person name="van de Geest H.C."/>
            <person name="Bonants P.J.M."/>
            <person name="Smith D.S."/>
            <person name="Levesque C.A."/>
            <person name="van der Lee T.A.J."/>
        </authorList>
    </citation>
    <scope>NUCLEOTIDE SEQUENCE [LARGE SCALE GENOMIC DNA]</scope>
    <source>
        <strain evidence="5 6">CBS 675.73</strain>
    </source>
</reference>
<evidence type="ECO:0000313" key="5">
    <source>
        <dbReference type="EMBL" id="TPX75344.1"/>
    </source>
</evidence>
<sequence>MDARSSNTRVLVSMWIHIAVAVSSVLSVSAAAGSAPGAVSLHLDPSSSAVSPPSELSWTGVSSLLGHLNSVSHLLRDPLNTNTESEAILEDSSSSFWDNSKVLALKSSPFDMPSASLLVLLGGVTPDVVPLPVSFSIPASTASSVGNVASYLNHFTELLVSDHSAKRANLISLASVCQDSTTSIAGMSRLSLKKENAIASVPDTAPAALKSKFSAVAASAFSHPQKSFQSFFAHVDNVAALKESNKADRAFMIEMNTIKSVFAEFKSEKAAMLNKAEPGFLSDFWTVSITRISKIHEAHGLESEQYAVATAIFQEVISEMLDAFRAIYPDGIVQILSVAPIASSIAKRDLFQPSLERRLAKVNTACPQFFSDCMTLNNNCSNHGMCTQMPNPRASNQTCFFCSCYTNNTDDNGELIIGGSNRKVLWAGASCAQQDISSEFHLLLWSSVGLIVVLVFVIGLLASVGSEDPNSAGAGSGKSKDD</sequence>
<keyword evidence="1" id="KW-1133">Transmembrane helix</keyword>
<evidence type="ECO:0000259" key="4">
    <source>
        <dbReference type="Pfam" id="PF25294"/>
    </source>
</evidence>
<feature type="domain" description="Vacuolar sorting protein Vps3844 C-terminal" evidence="3">
    <location>
        <begin position="366"/>
        <end position="468"/>
    </location>
</feature>
<evidence type="ECO:0000256" key="1">
    <source>
        <dbReference type="SAM" id="Phobius"/>
    </source>
</evidence>
<keyword evidence="1" id="KW-0472">Membrane</keyword>
<proteinExistence type="predicted"/>
<protein>
    <submittedName>
        <fullName evidence="5">Uncharacterized protein</fullName>
    </submittedName>
</protein>
<dbReference type="InterPro" id="IPR057318">
    <property type="entry name" value="RENR_N"/>
</dbReference>
<evidence type="ECO:0000259" key="3">
    <source>
        <dbReference type="Pfam" id="PF12955"/>
    </source>
</evidence>
<name>A0A507FGH1_9FUNG</name>
<evidence type="ECO:0000313" key="6">
    <source>
        <dbReference type="Proteomes" id="UP000320333"/>
    </source>
</evidence>
<dbReference type="STRING" id="246404.A0A507FGH1"/>
<dbReference type="InterPro" id="IPR053065">
    <property type="entry name" value="Archenteron_Induction-Rel"/>
</dbReference>
<dbReference type="PANTHER" id="PTHR36853:SF1">
    <property type="entry name" value="DUF3844 DOMAIN-CONTAINING PROTEIN"/>
    <property type="match status" value="1"/>
</dbReference>
<feature type="transmembrane region" description="Helical" evidence="1">
    <location>
        <begin position="442"/>
        <end position="462"/>
    </location>
</feature>
<dbReference type="EMBL" id="QEAP01000084">
    <property type="protein sequence ID" value="TPX75344.1"/>
    <property type="molecule type" value="Genomic_DNA"/>
</dbReference>
<accession>A0A507FGH1</accession>
<keyword evidence="6" id="KW-1185">Reference proteome</keyword>
<feature type="domain" description="Renin receptor N-terminal" evidence="4">
    <location>
        <begin position="236"/>
        <end position="335"/>
    </location>
</feature>
<feature type="chain" id="PRO_5021236442" evidence="2">
    <location>
        <begin position="31"/>
        <end position="482"/>
    </location>
</feature>